<accession>A0ABR3R8H8</accession>
<reference evidence="3 4" key="1">
    <citation type="submission" date="2024-02" db="EMBL/GenBank/DDBJ databases">
        <title>De novo assembly and annotation of 12 fungi associated with fruit tree decline syndrome in Ontario, Canada.</title>
        <authorList>
            <person name="Sulman M."/>
            <person name="Ellouze W."/>
            <person name="Ilyukhin E."/>
        </authorList>
    </citation>
    <scope>NUCLEOTIDE SEQUENCE [LARGE SCALE GENOMIC DNA]</scope>
    <source>
        <strain evidence="3 4">M42-189</strain>
    </source>
</reference>
<dbReference type="InterPro" id="IPR051317">
    <property type="entry name" value="Gfo/Idh/MocA_oxidoreduct"/>
</dbReference>
<dbReference type="Gene3D" id="3.30.360.10">
    <property type="entry name" value="Dihydrodipicolinate Reductase, domain 2"/>
    <property type="match status" value="1"/>
</dbReference>
<sequence>MHYTSLQHGVLITPVRINSNLEASKPIIINVLNMATAPAPLRTAIIGLSSSATTSWAANAHLPGLLTPTGRSKLPITALLNSSVKAAQSAIETYKLDQGTKAYGSPKDLANDPDVDLVICNTRVDKHFETILPSVKKGKDVFVEWPIAANLKDVETLVEEARKSGSRVAVGLQRRWAPPAVKLREIIKDGVNGKKLGKILSVDVRAYGGTIDRGIFPEGLKYFADRKVGGNVIVIGNGHLFDTVLSVVGDLNPKTVHTQLQLQRPDVRIRDPSTNKIIDTVRSDVPDLLSLHGTLQSSGATLSYLFRRGQQFPGTPALTWTINLDHGEIRVVSQSGLNLELGEPASIHVHWFETDTVEEVKWEWNAEQAALPPSARNVISTLIAFADRKAPGDGWVSIEDAASRARLIEHSLVEWEESQR</sequence>
<feature type="domain" description="Gal80p-like C-terminal" evidence="2">
    <location>
        <begin position="187"/>
        <end position="331"/>
    </location>
</feature>
<dbReference type="SUPFAM" id="SSF55347">
    <property type="entry name" value="Glyceraldehyde-3-phosphate dehydrogenase-like, C-terminal domain"/>
    <property type="match status" value="1"/>
</dbReference>
<dbReference type="Proteomes" id="UP001521785">
    <property type="component" value="Unassembled WGS sequence"/>
</dbReference>
<feature type="domain" description="Gfo/Idh/MocA-like oxidoreductase N-terminal" evidence="1">
    <location>
        <begin position="42"/>
        <end position="171"/>
    </location>
</feature>
<dbReference type="InterPro" id="IPR055080">
    <property type="entry name" value="Gal80p-like_C"/>
</dbReference>
<dbReference type="PANTHER" id="PTHR43708:SF1">
    <property type="entry name" value="GALACTOSE_LACTOSE METABOLISM REGULATORY PROTEIN GAL80"/>
    <property type="match status" value="1"/>
</dbReference>
<dbReference type="Pfam" id="PF01408">
    <property type="entry name" value="GFO_IDH_MocA"/>
    <property type="match status" value="1"/>
</dbReference>
<proteinExistence type="predicted"/>
<evidence type="ECO:0000259" key="2">
    <source>
        <dbReference type="Pfam" id="PF22685"/>
    </source>
</evidence>
<organism evidence="3 4">
    <name type="scientific">Paraconiothyrium brasiliense</name>
    <dbReference type="NCBI Taxonomy" id="300254"/>
    <lineage>
        <taxon>Eukaryota</taxon>
        <taxon>Fungi</taxon>
        <taxon>Dikarya</taxon>
        <taxon>Ascomycota</taxon>
        <taxon>Pezizomycotina</taxon>
        <taxon>Dothideomycetes</taxon>
        <taxon>Pleosporomycetidae</taxon>
        <taxon>Pleosporales</taxon>
        <taxon>Massarineae</taxon>
        <taxon>Didymosphaeriaceae</taxon>
        <taxon>Paraconiothyrium</taxon>
    </lineage>
</organism>
<keyword evidence="4" id="KW-1185">Reference proteome</keyword>
<name>A0ABR3R8H8_9PLEO</name>
<comment type="caution">
    <text evidence="3">The sequence shown here is derived from an EMBL/GenBank/DDBJ whole genome shotgun (WGS) entry which is preliminary data.</text>
</comment>
<dbReference type="Pfam" id="PF22685">
    <property type="entry name" value="Gal80p_C-like"/>
    <property type="match status" value="1"/>
</dbReference>
<gene>
    <name evidence="3" type="ORF">SLS60_007050</name>
</gene>
<evidence type="ECO:0008006" key="5">
    <source>
        <dbReference type="Google" id="ProtNLM"/>
    </source>
</evidence>
<dbReference type="InterPro" id="IPR036291">
    <property type="entry name" value="NAD(P)-bd_dom_sf"/>
</dbReference>
<dbReference type="PANTHER" id="PTHR43708">
    <property type="entry name" value="CONSERVED EXPRESSED OXIDOREDUCTASE (EUROFUNG)"/>
    <property type="match status" value="1"/>
</dbReference>
<evidence type="ECO:0000259" key="1">
    <source>
        <dbReference type="Pfam" id="PF01408"/>
    </source>
</evidence>
<evidence type="ECO:0000313" key="3">
    <source>
        <dbReference type="EMBL" id="KAL1600662.1"/>
    </source>
</evidence>
<dbReference type="SUPFAM" id="SSF51735">
    <property type="entry name" value="NAD(P)-binding Rossmann-fold domains"/>
    <property type="match status" value="1"/>
</dbReference>
<protein>
    <recommendedName>
        <fullName evidence="5">Oxidoreductase</fullName>
    </recommendedName>
</protein>
<dbReference type="Gene3D" id="3.40.50.720">
    <property type="entry name" value="NAD(P)-binding Rossmann-like Domain"/>
    <property type="match status" value="1"/>
</dbReference>
<dbReference type="InterPro" id="IPR000683">
    <property type="entry name" value="Gfo/Idh/MocA-like_OxRdtase_N"/>
</dbReference>
<evidence type="ECO:0000313" key="4">
    <source>
        <dbReference type="Proteomes" id="UP001521785"/>
    </source>
</evidence>
<dbReference type="EMBL" id="JAKJXO020000009">
    <property type="protein sequence ID" value="KAL1600662.1"/>
    <property type="molecule type" value="Genomic_DNA"/>
</dbReference>